<comment type="caution">
    <text evidence="1">The sequence shown here is derived from an EMBL/GenBank/DDBJ whole genome shotgun (WGS) entry which is preliminary data.</text>
</comment>
<sequence length="122" mass="13689">MLEMMITKKIGNRSYHFNATGTDLHELLTEHEKLSFPDVPACGLCGSVNLRLTSRVAQDKFKYCDIKCDDCFGSVTFGRRQDDDKVYFLRKKEGGKPGQLDWIKYEPNVAVAATAAPAVAKR</sequence>
<organism evidence="1 2">
    <name type="scientific">Hymenobacter cavernae</name>
    <dbReference type="NCBI Taxonomy" id="2044852"/>
    <lineage>
        <taxon>Bacteria</taxon>
        <taxon>Pseudomonadati</taxon>
        <taxon>Bacteroidota</taxon>
        <taxon>Cytophagia</taxon>
        <taxon>Cytophagales</taxon>
        <taxon>Hymenobacteraceae</taxon>
        <taxon>Hymenobacter</taxon>
    </lineage>
</organism>
<keyword evidence="2" id="KW-1185">Reference proteome</keyword>
<evidence type="ECO:0000313" key="1">
    <source>
        <dbReference type="EMBL" id="GGF00069.1"/>
    </source>
</evidence>
<dbReference type="EMBL" id="BMHT01000001">
    <property type="protein sequence ID" value="GGF00069.1"/>
    <property type="molecule type" value="Genomic_DNA"/>
</dbReference>
<accession>A0ABQ1TP92</accession>
<gene>
    <name evidence="1" type="ORF">GCM10011383_08700</name>
</gene>
<protein>
    <submittedName>
        <fullName evidence="1">Uncharacterized protein</fullName>
    </submittedName>
</protein>
<reference evidence="2" key="1">
    <citation type="journal article" date="2019" name="Int. J. Syst. Evol. Microbiol.">
        <title>The Global Catalogue of Microorganisms (GCM) 10K type strain sequencing project: providing services to taxonomists for standard genome sequencing and annotation.</title>
        <authorList>
            <consortium name="The Broad Institute Genomics Platform"/>
            <consortium name="The Broad Institute Genome Sequencing Center for Infectious Disease"/>
            <person name="Wu L."/>
            <person name="Ma J."/>
        </authorList>
    </citation>
    <scope>NUCLEOTIDE SEQUENCE [LARGE SCALE GENOMIC DNA]</scope>
    <source>
        <strain evidence="2">CGMCC 1.15197</strain>
    </source>
</reference>
<name>A0ABQ1TP92_9BACT</name>
<proteinExistence type="predicted"/>
<dbReference type="RefSeq" id="WP_188811278.1">
    <property type="nucleotide sequence ID" value="NZ_BMHT01000001.1"/>
</dbReference>
<dbReference type="Proteomes" id="UP000632273">
    <property type="component" value="Unassembled WGS sequence"/>
</dbReference>
<evidence type="ECO:0000313" key="2">
    <source>
        <dbReference type="Proteomes" id="UP000632273"/>
    </source>
</evidence>